<dbReference type="PANTHER" id="PTHR33096">
    <property type="entry name" value="CXC2 DOMAIN-CONTAINING PROTEIN"/>
    <property type="match status" value="1"/>
</dbReference>
<dbReference type="Proteomes" id="UP000053647">
    <property type="component" value="Unassembled WGS sequence"/>
</dbReference>
<name>A0A0C9TF84_PAXIN</name>
<organism evidence="4 5">
    <name type="scientific">Paxillus involutus ATCC 200175</name>
    <dbReference type="NCBI Taxonomy" id="664439"/>
    <lineage>
        <taxon>Eukaryota</taxon>
        <taxon>Fungi</taxon>
        <taxon>Dikarya</taxon>
        <taxon>Basidiomycota</taxon>
        <taxon>Agaricomycotina</taxon>
        <taxon>Agaricomycetes</taxon>
        <taxon>Agaricomycetidae</taxon>
        <taxon>Boletales</taxon>
        <taxon>Paxilineae</taxon>
        <taxon>Paxillaceae</taxon>
        <taxon>Paxillus</taxon>
    </lineage>
</organism>
<dbReference type="HOGENOM" id="CLU_004552_10_1_1"/>
<dbReference type="Pfam" id="PF18802">
    <property type="entry name" value="CxC1"/>
    <property type="match status" value="1"/>
</dbReference>
<keyword evidence="1" id="KW-0175">Coiled coil</keyword>
<sequence length="785" mass="88962">MAVRRPRLAKSRSYSPSKRSSHRRDDDTPEPSTSHLPHVNPFLTAPSSLSRRCLHNTGGLQLLNALVLVLPGRRRLVQQGRQAQFPGMQGHGRQGDHNTGGDGGPDAHMVNDDPPFSDAVYFPNKDDASQVPCISNRQKKLNQWNRWSTEVIPSLVPLWQAYLRKTSNLRIPALPKNTEGSECFCDSGGRSLHVTCILFDWVEQIVLRTCTCASAPSQLMAMGLFGCAPITPSLAVDLRLLQFVKTLFVRLTPNTTAWCEALAVFLQERGYGLTTQDDLRRRFSNAYHCVDVIVCIDACFTQKCSKNPRGAEGHDPPNPTSSVFIPSETITQMEVHIERCQSKGKERGQRVLCPSEDEDRVEEGMRVPALVLDGCGESFVAADEKREKASTHFFADTGLMALLCRHDRVLWLVNMISAGEKQHYMLALIQQLTQHIPDDMRVGLLYDIGCQLEHSWRKFKFFVNSILSRFHFTISVFHAYGHQWPCQVVYHPPKWQGFGLSDGEGCEQLWSALKPLIGPLRVSGYHQCLFVLDLQSRKRQVISRLGSYGILEETLRSEWAAQVVTQTRPAPRQLKHKADEEISKIIELEKLVGAHAQMVQSLELRFISNQVHDIESFKIKIADARSQHNNLLETLQRWQEGLGVTGHAKLVALRGNVFLQVRMNALAVKTQIRDRLHQHKFELERIERAYRQTVGDQRLRSHAEASVKRREPTLLRLVTTYNGLCDKLMALIQQWKAVRGAVMPHYIPREGLFELDVDDDIWQDVGLTGDEAEPPAWLADDKRKK</sequence>
<dbReference type="InterPro" id="IPR040521">
    <property type="entry name" value="KDZ"/>
</dbReference>
<reference evidence="4 5" key="1">
    <citation type="submission" date="2014-06" db="EMBL/GenBank/DDBJ databases">
        <authorList>
            <consortium name="DOE Joint Genome Institute"/>
            <person name="Kuo A."/>
            <person name="Kohler A."/>
            <person name="Nagy L.G."/>
            <person name="Floudas D."/>
            <person name="Copeland A."/>
            <person name="Barry K.W."/>
            <person name="Cichocki N."/>
            <person name="Veneault-Fourrey C."/>
            <person name="LaButti K."/>
            <person name="Lindquist E.A."/>
            <person name="Lipzen A."/>
            <person name="Lundell T."/>
            <person name="Morin E."/>
            <person name="Murat C."/>
            <person name="Sun H."/>
            <person name="Tunlid A."/>
            <person name="Henrissat B."/>
            <person name="Grigoriev I.V."/>
            <person name="Hibbett D.S."/>
            <person name="Martin F."/>
            <person name="Nordberg H.P."/>
            <person name="Cantor M.N."/>
            <person name="Hua S.X."/>
        </authorList>
    </citation>
    <scope>NUCLEOTIDE SEQUENCE [LARGE SCALE GENOMIC DNA]</scope>
    <source>
        <strain evidence="4 5">ATCC 200175</strain>
    </source>
</reference>
<dbReference type="Pfam" id="PF18758">
    <property type="entry name" value="KDZ"/>
    <property type="match status" value="1"/>
</dbReference>
<evidence type="ECO:0000256" key="1">
    <source>
        <dbReference type="SAM" id="Coils"/>
    </source>
</evidence>
<dbReference type="OrthoDB" id="3364670at2759"/>
<evidence type="ECO:0000256" key="2">
    <source>
        <dbReference type="SAM" id="MobiDB-lite"/>
    </source>
</evidence>
<feature type="region of interest" description="Disordered" evidence="2">
    <location>
        <begin position="81"/>
        <end position="108"/>
    </location>
</feature>
<dbReference type="PANTHER" id="PTHR33096:SF1">
    <property type="entry name" value="CXC1-LIKE CYSTEINE CLUSTER ASSOCIATED WITH KDZ TRANSPOSASES DOMAIN-CONTAINING PROTEIN"/>
    <property type="match status" value="1"/>
</dbReference>
<proteinExistence type="predicted"/>
<feature type="compositionally biased region" description="Basic residues" evidence="2">
    <location>
        <begin position="1"/>
        <end position="10"/>
    </location>
</feature>
<feature type="region of interest" description="Disordered" evidence="2">
    <location>
        <begin position="1"/>
        <end position="43"/>
    </location>
</feature>
<gene>
    <name evidence="4" type="ORF">PAXINDRAFT_20842</name>
</gene>
<evidence type="ECO:0000313" key="5">
    <source>
        <dbReference type="Proteomes" id="UP000053647"/>
    </source>
</evidence>
<feature type="coiled-coil region" evidence="1">
    <location>
        <begin position="614"/>
        <end position="641"/>
    </location>
</feature>
<dbReference type="AlphaFoldDB" id="A0A0C9TF84"/>
<dbReference type="EMBL" id="KN820618">
    <property type="protein sequence ID" value="KIJ05931.1"/>
    <property type="molecule type" value="Genomic_DNA"/>
</dbReference>
<keyword evidence="5" id="KW-1185">Reference proteome</keyword>
<feature type="domain" description="CxC1-like cysteine cluster associated with KDZ transposases" evidence="3">
    <location>
        <begin position="183"/>
        <end position="269"/>
    </location>
</feature>
<evidence type="ECO:0000259" key="3">
    <source>
        <dbReference type="Pfam" id="PF18802"/>
    </source>
</evidence>
<dbReference type="InterPro" id="IPR041320">
    <property type="entry name" value="CxC1"/>
</dbReference>
<protein>
    <recommendedName>
        <fullName evidence="3">CxC1-like cysteine cluster associated with KDZ transposases domain-containing protein</fullName>
    </recommendedName>
</protein>
<reference evidence="5" key="2">
    <citation type="submission" date="2015-01" db="EMBL/GenBank/DDBJ databases">
        <title>Evolutionary Origins and Diversification of the Mycorrhizal Mutualists.</title>
        <authorList>
            <consortium name="DOE Joint Genome Institute"/>
            <consortium name="Mycorrhizal Genomics Consortium"/>
            <person name="Kohler A."/>
            <person name="Kuo A."/>
            <person name="Nagy L.G."/>
            <person name="Floudas D."/>
            <person name="Copeland A."/>
            <person name="Barry K.W."/>
            <person name="Cichocki N."/>
            <person name="Veneault-Fourrey C."/>
            <person name="LaButti K."/>
            <person name="Lindquist E.A."/>
            <person name="Lipzen A."/>
            <person name="Lundell T."/>
            <person name="Morin E."/>
            <person name="Murat C."/>
            <person name="Riley R."/>
            <person name="Ohm R."/>
            <person name="Sun H."/>
            <person name="Tunlid A."/>
            <person name="Henrissat B."/>
            <person name="Grigoriev I.V."/>
            <person name="Hibbett D.S."/>
            <person name="Martin F."/>
        </authorList>
    </citation>
    <scope>NUCLEOTIDE SEQUENCE [LARGE SCALE GENOMIC DNA]</scope>
    <source>
        <strain evidence="5">ATCC 200175</strain>
    </source>
</reference>
<accession>A0A0C9TF84</accession>
<evidence type="ECO:0000313" key="4">
    <source>
        <dbReference type="EMBL" id="KIJ05931.1"/>
    </source>
</evidence>